<evidence type="ECO:0000256" key="3">
    <source>
        <dbReference type="ARBA" id="ARBA00023015"/>
    </source>
</evidence>
<accession>A0A6G1WG43</accession>
<dbReference type="SMART" id="SM00530">
    <property type="entry name" value="HTH_XRE"/>
    <property type="match status" value="1"/>
</dbReference>
<keyword evidence="4" id="KW-0238">DNA-binding</keyword>
<dbReference type="PANTHER" id="PTHR40661">
    <property type="match status" value="1"/>
</dbReference>
<dbReference type="GO" id="GO:0003677">
    <property type="term" value="F:DNA binding"/>
    <property type="evidence" value="ECO:0007669"/>
    <property type="project" value="UniProtKB-KW"/>
</dbReference>
<proteinExistence type="predicted"/>
<dbReference type="RefSeq" id="WP_127514851.1">
    <property type="nucleotide sequence ID" value="NZ_WISB01000035.1"/>
</dbReference>
<dbReference type="InterPro" id="IPR001387">
    <property type="entry name" value="Cro/C1-type_HTH"/>
</dbReference>
<keyword evidence="5" id="KW-0804">Transcription</keyword>
<feature type="domain" description="HTH cro/C1-type" evidence="6">
    <location>
        <begin position="9"/>
        <end position="64"/>
    </location>
</feature>
<dbReference type="EMBL" id="WISB01000035">
    <property type="protein sequence ID" value="MQW68656.1"/>
    <property type="molecule type" value="Genomic_DNA"/>
</dbReference>
<dbReference type="SUPFAM" id="SSF47413">
    <property type="entry name" value="lambda repressor-like DNA-binding domains"/>
    <property type="match status" value="1"/>
</dbReference>
<dbReference type="InterPro" id="IPR010982">
    <property type="entry name" value="Lambda_DNA-bd_dom_sf"/>
</dbReference>
<dbReference type="Gene3D" id="1.10.260.40">
    <property type="entry name" value="lambda repressor-like DNA-binding domains"/>
    <property type="match status" value="1"/>
</dbReference>
<evidence type="ECO:0000256" key="2">
    <source>
        <dbReference type="ARBA" id="ARBA00022801"/>
    </source>
</evidence>
<dbReference type="SUPFAM" id="SSF51306">
    <property type="entry name" value="LexA/Signal peptidase"/>
    <property type="match status" value="1"/>
</dbReference>
<dbReference type="PROSITE" id="PS50943">
    <property type="entry name" value="HTH_CROC1"/>
    <property type="match status" value="1"/>
</dbReference>
<name>A0A6G1WG43_9HYPH</name>
<dbReference type="InterPro" id="IPR015927">
    <property type="entry name" value="Peptidase_S24_S26A/B/C"/>
</dbReference>
<evidence type="ECO:0000256" key="1">
    <source>
        <dbReference type="ARBA" id="ARBA00022670"/>
    </source>
</evidence>
<dbReference type="CDD" id="cd00093">
    <property type="entry name" value="HTH_XRE"/>
    <property type="match status" value="1"/>
</dbReference>
<dbReference type="GO" id="GO:0016020">
    <property type="term" value="C:membrane"/>
    <property type="evidence" value="ECO:0007669"/>
    <property type="project" value="InterPro"/>
</dbReference>
<keyword evidence="3" id="KW-0805">Transcription regulation</keyword>
<evidence type="ECO:0000259" key="6">
    <source>
        <dbReference type="PROSITE" id="PS50943"/>
    </source>
</evidence>
<protein>
    <submittedName>
        <fullName evidence="7">Helix-turn-helix domain-containing protein</fullName>
    </submittedName>
</protein>
<keyword evidence="1" id="KW-0645">Protease</keyword>
<dbReference type="GO" id="GO:0006508">
    <property type="term" value="P:proteolysis"/>
    <property type="evidence" value="ECO:0007669"/>
    <property type="project" value="UniProtKB-KW"/>
</dbReference>
<dbReference type="Pfam" id="PF00717">
    <property type="entry name" value="Peptidase_S24"/>
    <property type="match status" value="1"/>
</dbReference>
<gene>
    <name evidence="7" type="ORF">GHJ91_05540</name>
</gene>
<dbReference type="Gene3D" id="2.10.109.10">
    <property type="entry name" value="Umud Fragment, subunit A"/>
    <property type="match status" value="1"/>
</dbReference>
<evidence type="ECO:0000256" key="5">
    <source>
        <dbReference type="ARBA" id="ARBA00023163"/>
    </source>
</evidence>
<dbReference type="GO" id="GO:0004252">
    <property type="term" value="F:serine-type endopeptidase activity"/>
    <property type="evidence" value="ECO:0007669"/>
    <property type="project" value="InterPro"/>
</dbReference>
<reference evidence="7" key="1">
    <citation type="journal article" date="2013" name="Genome Biol.">
        <title>Comparative genomics of the core and accessory genomes of 48 Sinorhizobium strains comprising five genospecies.</title>
        <authorList>
            <person name="Sugawara M."/>
            <person name="Epstein B."/>
            <person name="Badgley B.D."/>
            <person name="Unno T."/>
            <person name="Xu L."/>
            <person name="Reese J."/>
            <person name="Gyaneshwar P."/>
            <person name="Denny R."/>
            <person name="Mudge J."/>
            <person name="Bharti A.K."/>
            <person name="Farmer A.D."/>
            <person name="May G.D."/>
            <person name="Woodward J.E."/>
            <person name="Medigue C."/>
            <person name="Vallenet D."/>
            <person name="Lajus A."/>
            <person name="Rouy Z."/>
            <person name="Martinez-Vaz B."/>
            <person name="Tiffin P."/>
            <person name="Young N.D."/>
            <person name="Sadowsky M.J."/>
        </authorList>
    </citation>
    <scope>NUCLEOTIDE SEQUENCE</scope>
    <source>
        <strain evidence="7">M1</strain>
    </source>
</reference>
<evidence type="ECO:0000256" key="4">
    <source>
        <dbReference type="ARBA" id="ARBA00023125"/>
    </source>
</evidence>
<organism evidence="7">
    <name type="scientific">Sinorhizobium medicae</name>
    <dbReference type="NCBI Taxonomy" id="110321"/>
    <lineage>
        <taxon>Bacteria</taxon>
        <taxon>Pseudomonadati</taxon>
        <taxon>Pseudomonadota</taxon>
        <taxon>Alphaproteobacteria</taxon>
        <taxon>Hyphomicrobiales</taxon>
        <taxon>Rhizobiaceae</taxon>
        <taxon>Sinorhizobium/Ensifer group</taxon>
        <taxon>Sinorhizobium</taxon>
    </lineage>
</organism>
<dbReference type="AlphaFoldDB" id="A0A6G1WG43"/>
<dbReference type="Pfam" id="PF01381">
    <property type="entry name" value="HTH_3"/>
    <property type="match status" value="1"/>
</dbReference>
<sequence>MSKTVIEKLKEIIEQKGMTYESAARAAGLERSYFRKLFERGGASPRGETLQKIAKGLDVSITTLLSTTNKRPVVSSYDPDNPSGEEVEQLMTIGAETGVRGIPTDASAQIDITGGMGGGGLSIVSEGVPGRHGMTFAAEHVRDYWRLPPPILTALGLSAHDVAVFPVQGDSMQPTLDEGDVVFIDTRHRWPSPPGLYAVLDEIGGVVVKRIEVSSAPGAEMQTVSVISDNPRHAKKEWPAEELFIVGRVLRKFGTVR</sequence>
<comment type="caution">
    <text evidence="7">The sequence shown here is derived from an EMBL/GenBank/DDBJ whole genome shotgun (WGS) entry which is preliminary data.</text>
</comment>
<dbReference type="CDD" id="cd06529">
    <property type="entry name" value="S24_LexA-like"/>
    <property type="match status" value="1"/>
</dbReference>
<dbReference type="PANTHER" id="PTHR40661:SF3">
    <property type="entry name" value="FELS-1 PROPHAGE TRANSCRIPTIONAL REGULATOR"/>
    <property type="match status" value="1"/>
</dbReference>
<dbReference type="InterPro" id="IPR036286">
    <property type="entry name" value="LexA/Signal_pep-like_sf"/>
</dbReference>
<keyword evidence="2" id="KW-0378">Hydrolase</keyword>
<dbReference type="InterPro" id="IPR019756">
    <property type="entry name" value="Pept_S26A_signal_pept_1_Ser-AS"/>
</dbReference>
<evidence type="ECO:0000313" key="7">
    <source>
        <dbReference type="EMBL" id="MQW68656.1"/>
    </source>
</evidence>
<dbReference type="PROSITE" id="PS00501">
    <property type="entry name" value="SPASE_I_1"/>
    <property type="match status" value="1"/>
</dbReference>
<dbReference type="InterPro" id="IPR039418">
    <property type="entry name" value="LexA-like"/>
</dbReference>